<dbReference type="Proteomes" id="UP000507954">
    <property type="component" value="Unassembled WGS sequence"/>
</dbReference>
<gene>
    <name evidence="2" type="ORF">EMEDMD4_760022</name>
</gene>
<name>A0A508X5Z5_9HYPH</name>
<proteinExistence type="predicted"/>
<keyword evidence="1" id="KW-0472">Membrane</keyword>
<organism evidence="2">
    <name type="scientific">Sinorhizobium medicae</name>
    <dbReference type="NCBI Taxonomy" id="110321"/>
    <lineage>
        <taxon>Bacteria</taxon>
        <taxon>Pseudomonadati</taxon>
        <taxon>Pseudomonadota</taxon>
        <taxon>Alphaproteobacteria</taxon>
        <taxon>Hyphomicrobiales</taxon>
        <taxon>Rhizobiaceae</taxon>
        <taxon>Sinorhizobium/Ensifer group</taxon>
        <taxon>Sinorhizobium</taxon>
    </lineage>
</organism>
<evidence type="ECO:0000313" key="2">
    <source>
        <dbReference type="EMBL" id="VTZ64968.1"/>
    </source>
</evidence>
<reference evidence="2" key="1">
    <citation type="submission" date="2019-06" db="EMBL/GenBank/DDBJ databases">
        <authorList>
            <person name="Le Quere A."/>
            <person name="Colella S."/>
        </authorList>
    </citation>
    <scope>NUCLEOTIDE SEQUENCE</scope>
    <source>
        <strain evidence="2">EmedicaeMD41</strain>
    </source>
</reference>
<keyword evidence="1" id="KW-0812">Transmembrane</keyword>
<protein>
    <submittedName>
        <fullName evidence="2">Uncharacterized protein</fullName>
    </submittedName>
</protein>
<feature type="transmembrane region" description="Helical" evidence="1">
    <location>
        <begin position="21"/>
        <end position="44"/>
    </location>
</feature>
<dbReference type="EMBL" id="CABFNB010000146">
    <property type="protein sequence ID" value="VTZ64968.1"/>
    <property type="molecule type" value="Genomic_DNA"/>
</dbReference>
<keyword evidence="1" id="KW-1133">Transmembrane helix</keyword>
<sequence>MSWHNRKDEKSQNTHNYRHRYPLRMLVVIQVLTVVNFLCLQWLVLLLLRPERTQGSVAASSQDTFG</sequence>
<dbReference type="AlphaFoldDB" id="A0A508X5Z5"/>
<evidence type="ECO:0000256" key="1">
    <source>
        <dbReference type="SAM" id="Phobius"/>
    </source>
</evidence>
<accession>A0A508X5Z5</accession>